<evidence type="ECO:0000313" key="8">
    <source>
        <dbReference type="Proteomes" id="UP000441399"/>
    </source>
</evidence>
<dbReference type="Gene3D" id="1.10.287.470">
    <property type="entry name" value="Helix hairpin bin"/>
    <property type="match status" value="1"/>
</dbReference>
<dbReference type="InterPro" id="IPR006143">
    <property type="entry name" value="RND_pump_MFP"/>
</dbReference>
<dbReference type="Gene3D" id="2.40.50.100">
    <property type="match status" value="1"/>
</dbReference>
<dbReference type="OrthoDB" id="9806939at2"/>
<keyword evidence="3" id="KW-0175">Coiled coil</keyword>
<evidence type="ECO:0000256" key="2">
    <source>
        <dbReference type="ARBA" id="ARBA00009477"/>
    </source>
</evidence>
<protein>
    <submittedName>
        <fullName evidence="7">Efflux pump periplasmic linker BepF</fullName>
    </submittedName>
</protein>
<dbReference type="Pfam" id="PF25944">
    <property type="entry name" value="Beta-barrel_RND"/>
    <property type="match status" value="1"/>
</dbReference>
<dbReference type="EMBL" id="CACSIO010000056">
    <property type="protein sequence ID" value="CAA0124040.1"/>
    <property type="molecule type" value="Genomic_DNA"/>
</dbReference>
<dbReference type="Proteomes" id="UP000441399">
    <property type="component" value="Unassembled WGS sequence"/>
</dbReference>
<dbReference type="GO" id="GO:0005886">
    <property type="term" value="C:plasma membrane"/>
    <property type="evidence" value="ECO:0007669"/>
    <property type="project" value="TreeGrafter"/>
</dbReference>
<dbReference type="InterPro" id="IPR058626">
    <property type="entry name" value="MdtA-like_b-barrel"/>
</dbReference>
<accession>A0A5S9QXK1</accession>
<feature type="domain" description="Multidrug resistance protein MdtA-like alpha-helical hairpin" evidence="4">
    <location>
        <begin position="116"/>
        <end position="185"/>
    </location>
</feature>
<evidence type="ECO:0000259" key="5">
    <source>
        <dbReference type="Pfam" id="PF25917"/>
    </source>
</evidence>
<dbReference type="SUPFAM" id="SSF111369">
    <property type="entry name" value="HlyD-like secretion proteins"/>
    <property type="match status" value="1"/>
</dbReference>
<comment type="similarity">
    <text evidence="2">Belongs to the membrane fusion protein (MFP) (TC 8.A.1) family.</text>
</comment>
<evidence type="ECO:0000259" key="6">
    <source>
        <dbReference type="Pfam" id="PF25944"/>
    </source>
</evidence>
<dbReference type="GO" id="GO:0022857">
    <property type="term" value="F:transmembrane transporter activity"/>
    <property type="evidence" value="ECO:0007669"/>
    <property type="project" value="InterPro"/>
</dbReference>
<reference evidence="7 8" key="1">
    <citation type="submission" date="2019-11" db="EMBL/GenBank/DDBJ databases">
        <authorList>
            <person name="Holert J."/>
        </authorList>
    </citation>
    <scope>NUCLEOTIDE SEQUENCE [LARGE SCALE GENOMIC DNA]</scope>
    <source>
        <strain evidence="7">SB11_3</strain>
    </source>
</reference>
<feature type="domain" description="Multidrug resistance protein MdtA-like beta-barrel" evidence="6">
    <location>
        <begin position="226"/>
        <end position="307"/>
    </location>
</feature>
<dbReference type="InterPro" id="IPR058625">
    <property type="entry name" value="MdtA-like_BSH"/>
</dbReference>
<dbReference type="Gene3D" id="2.40.420.20">
    <property type="match status" value="1"/>
</dbReference>
<feature type="coiled-coil region" evidence="3">
    <location>
        <begin position="116"/>
        <end position="181"/>
    </location>
</feature>
<dbReference type="Pfam" id="PF25917">
    <property type="entry name" value="BSH_RND"/>
    <property type="match status" value="1"/>
</dbReference>
<dbReference type="GO" id="GO:0046677">
    <property type="term" value="P:response to antibiotic"/>
    <property type="evidence" value="ECO:0007669"/>
    <property type="project" value="TreeGrafter"/>
</dbReference>
<dbReference type="NCBIfam" id="TIGR01730">
    <property type="entry name" value="RND_mfp"/>
    <property type="match status" value="1"/>
</dbReference>
<dbReference type="Gene3D" id="2.40.30.170">
    <property type="match status" value="1"/>
</dbReference>
<keyword evidence="8" id="KW-1185">Reference proteome</keyword>
<organism evidence="7 8">
    <name type="scientific">BD1-7 clade bacterium</name>
    <dbReference type="NCBI Taxonomy" id="2029982"/>
    <lineage>
        <taxon>Bacteria</taxon>
        <taxon>Pseudomonadati</taxon>
        <taxon>Pseudomonadota</taxon>
        <taxon>Gammaproteobacteria</taxon>
        <taxon>Cellvibrionales</taxon>
        <taxon>Spongiibacteraceae</taxon>
        <taxon>BD1-7 clade</taxon>
    </lineage>
</organism>
<feature type="domain" description="Multidrug resistance protein MdtA-like barrel-sandwich hybrid" evidence="5">
    <location>
        <begin position="76"/>
        <end position="216"/>
    </location>
</feature>
<sequence>MTAVDVAFLQRFLSHLCPFLRSIRIVAILSILAVTACSKPSPQATKKTVTAGYIEPLVTDVPQQLSFSATTAARQTVDVVARTRGFIEKVVFTDGQMVKQNDLLYRLEAVVNQAELERAAGRRDEAAAEVAESRIEFTRYQRLVNLGSTSEDTLDQARQNYQSALGSLDQANANLRRIRQDLTYTDVRAPFAGKMGRTLYYPGQLVGELNSTAATVLTTIAQLDSMYVYFNVPSKYLQTLMAARHKNPVMPLVFETQGEHPIRFAGQLDFIDRGVNPTRGTIEMRGLISNASLLLYPGQVGKLTLQFGVHDRQLMVPSESILLDGLGSFVWLINKDNRIIRHSVKRHEVFSPWTRVSGLQQRDRVLASRLSTVRAGQKVKPHKVKPNLPMIDILQQAISHRPYSVDLDRGDN</sequence>
<dbReference type="PANTHER" id="PTHR30158">
    <property type="entry name" value="ACRA/E-RELATED COMPONENT OF DRUG EFFLUX TRANSPORTER"/>
    <property type="match status" value="1"/>
</dbReference>
<dbReference type="AlphaFoldDB" id="A0A5S9QXK1"/>
<gene>
    <name evidence="7" type="primary">bepF_3</name>
    <name evidence="7" type="ORF">OPDIPICF_02961</name>
</gene>
<proteinExistence type="inferred from homology"/>
<evidence type="ECO:0000259" key="4">
    <source>
        <dbReference type="Pfam" id="PF25876"/>
    </source>
</evidence>
<dbReference type="GO" id="GO:0030313">
    <property type="term" value="C:cell envelope"/>
    <property type="evidence" value="ECO:0007669"/>
    <property type="project" value="UniProtKB-SubCell"/>
</dbReference>
<dbReference type="Pfam" id="PF25876">
    <property type="entry name" value="HH_MFP_RND"/>
    <property type="match status" value="1"/>
</dbReference>
<evidence type="ECO:0000256" key="1">
    <source>
        <dbReference type="ARBA" id="ARBA00004519"/>
    </source>
</evidence>
<name>A0A5S9QXK1_9GAMM</name>
<evidence type="ECO:0000256" key="3">
    <source>
        <dbReference type="SAM" id="Coils"/>
    </source>
</evidence>
<comment type="subcellular location">
    <subcellularLocation>
        <location evidence="1">Cell inner membrane</location>
        <topology evidence="1">Lipid-anchor</topology>
    </subcellularLocation>
</comment>
<dbReference type="InterPro" id="IPR058624">
    <property type="entry name" value="MdtA-like_HH"/>
</dbReference>
<evidence type="ECO:0000313" key="7">
    <source>
        <dbReference type="EMBL" id="CAA0124040.1"/>
    </source>
</evidence>